<comment type="caution">
    <text evidence="7">The sequence shown here is derived from an EMBL/GenBank/DDBJ whole genome shotgun (WGS) entry which is preliminary data.</text>
</comment>
<dbReference type="RefSeq" id="WP_190704898.1">
    <property type="nucleotide sequence ID" value="NZ_JAMPKX010000011.1"/>
</dbReference>
<dbReference type="InterPro" id="IPR021147">
    <property type="entry name" value="DUF697"/>
</dbReference>
<feature type="domain" description="G" evidence="6">
    <location>
        <begin position="114"/>
        <end position="243"/>
    </location>
</feature>
<feature type="transmembrane region" description="Helical" evidence="5">
    <location>
        <begin position="375"/>
        <end position="393"/>
    </location>
</feature>
<reference evidence="7 8" key="1">
    <citation type="submission" date="2022-04" db="EMBL/GenBank/DDBJ databases">
        <title>Positive selection, recombination, and allopatry shape intraspecific diversity of widespread and dominant cyanobacteria.</title>
        <authorList>
            <person name="Wei J."/>
            <person name="Shu W."/>
            <person name="Hu C."/>
        </authorList>
    </citation>
    <scope>NUCLEOTIDE SEQUENCE [LARGE SCALE GENOMIC DNA]</scope>
    <source>
        <strain evidence="7 8">DQ-A4</strain>
    </source>
</reference>
<dbReference type="Pfam" id="PF01926">
    <property type="entry name" value="MMR_HSR1"/>
    <property type="match status" value="1"/>
</dbReference>
<evidence type="ECO:0000256" key="5">
    <source>
        <dbReference type="SAM" id="Phobius"/>
    </source>
</evidence>
<dbReference type="SUPFAM" id="SSF52540">
    <property type="entry name" value="P-loop containing nucleoside triphosphate hydrolases"/>
    <property type="match status" value="1"/>
</dbReference>
<organism evidence="7 8">
    <name type="scientific">Leptolyngbya subtilissima DQ-A4</name>
    <dbReference type="NCBI Taxonomy" id="2933933"/>
    <lineage>
        <taxon>Bacteria</taxon>
        <taxon>Bacillati</taxon>
        <taxon>Cyanobacteriota</taxon>
        <taxon>Cyanophyceae</taxon>
        <taxon>Leptolyngbyales</taxon>
        <taxon>Leptolyngbyaceae</taxon>
        <taxon>Leptolyngbya group</taxon>
        <taxon>Leptolyngbya</taxon>
    </lineage>
</organism>
<evidence type="ECO:0000313" key="7">
    <source>
        <dbReference type="EMBL" id="MEP0949344.1"/>
    </source>
</evidence>
<keyword evidence="2 5" id="KW-0812">Transmembrane</keyword>
<evidence type="ECO:0000313" key="8">
    <source>
        <dbReference type="Proteomes" id="UP001482513"/>
    </source>
</evidence>
<dbReference type="InterPro" id="IPR006073">
    <property type="entry name" value="GTP-bd"/>
</dbReference>
<keyword evidence="4 5" id="KW-0472">Membrane</keyword>
<dbReference type="CDD" id="cd00880">
    <property type="entry name" value="Era_like"/>
    <property type="match status" value="1"/>
</dbReference>
<dbReference type="PANTHER" id="PTHR42714">
    <property type="entry name" value="TRNA MODIFICATION GTPASE GTPBP3"/>
    <property type="match status" value="1"/>
</dbReference>
<keyword evidence="8" id="KW-1185">Reference proteome</keyword>
<evidence type="ECO:0000256" key="2">
    <source>
        <dbReference type="ARBA" id="ARBA00022692"/>
    </source>
</evidence>
<dbReference type="Pfam" id="PF05128">
    <property type="entry name" value="DUF697"/>
    <property type="match status" value="1"/>
</dbReference>
<gene>
    <name evidence="7" type="ORF">NC992_20860</name>
</gene>
<dbReference type="EMBL" id="JAMPKX010000011">
    <property type="protein sequence ID" value="MEP0949344.1"/>
    <property type="molecule type" value="Genomic_DNA"/>
</dbReference>
<dbReference type="PANTHER" id="PTHR42714:SF6">
    <property type="entry name" value="TRANSLATION INITIATION FACTOR IF-2"/>
    <property type="match status" value="1"/>
</dbReference>
<proteinExistence type="predicted"/>
<dbReference type="Proteomes" id="UP001482513">
    <property type="component" value="Unassembled WGS sequence"/>
</dbReference>
<sequence length="516" mass="55297">MPANDPLPTSPNPDITWEEVEAELGELVATVQGAPLALPAADPATWEAVEQELGDLVLDFQDLQDDLNYRRAQEALGGLVQRLNLTPREQAGVEEALQNLRGLKDKLENTVVHIAAFGLVGRGKSSLLNALMGQDVFATGVTHGVTQVVEGSAWAVNREALAPDLPDLLRVSLKSVGQSRIELIDTPGLDEVDGEDRADLARRIAAQVDLILFVVAGDITRVEYEALKVLRQASKPMLLVFNKIDQFPEADRQTLYETLRDRRLQDLISPDEIVMAAASPLAVQAVAQPNGETTYKTVRAQPQVDDLKLKILDILHREGKALVALNTLMYAEGISAEILERKRQICDRIADDTIWNATMIKAVAVALNPITVADLIGGTVVDVMLILNLSRLYGLPMTRPAALKLLQQIALGLGGITISELVITLGLSSLKGMLGVSAIATGGLAIAPYIPVALAQGGVAGLATYGIGQITKTYLTNGATWGPNGPKAVIGEILDGLDETSILNRIKAELRAKITS</sequence>
<dbReference type="InterPro" id="IPR027417">
    <property type="entry name" value="P-loop_NTPase"/>
</dbReference>
<evidence type="ECO:0000256" key="3">
    <source>
        <dbReference type="ARBA" id="ARBA00022989"/>
    </source>
</evidence>
<keyword evidence="3 5" id="KW-1133">Transmembrane helix</keyword>
<name>A0ABV0K997_9CYAN</name>
<evidence type="ECO:0000256" key="4">
    <source>
        <dbReference type="ARBA" id="ARBA00023136"/>
    </source>
</evidence>
<evidence type="ECO:0000256" key="1">
    <source>
        <dbReference type="ARBA" id="ARBA00004141"/>
    </source>
</evidence>
<accession>A0ABV0K997</accession>
<comment type="subcellular location">
    <subcellularLocation>
        <location evidence="1">Membrane</location>
        <topology evidence="1">Multi-pass membrane protein</topology>
    </subcellularLocation>
</comment>
<feature type="transmembrane region" description="Helical" evidence="5">
    <location>
        <begin position="405"/>
        <end position="427"/>
    </location>
</feature>
<dbReference type="Gene3D" id="3.40.50.300">
    <property type="entry name" value="P-loop containing nucleotide triphosphate hydrolases"/>
    <property type="match status" value="1"/>
</dbReference>
<evidence type="ECO:0000259" key="6">
    <source>
        <dbReference type="Pfam" id="PF01926"/>
    </source>
</evidence>
<protein>
    <submittedName>
        <fullName evidence="7">DUF697 domain-containing protein</fullName>
    </submittedName>
</protein>